<dbReference type="EC" id="2.7.7.7" evidence="1"/>
<dbReference type="Pfam" id="PF13177">
    <property type="entry name" value="DNA_pol3_delta2"/>
    <property type="match status" value="1"/>
</dbReference>
<evidence type="ECO:0000313" key="1">
    <source>
        <dbReference type="EMBL" id="NDV88665.1"/>
    </source>
</evidence>
<sequence length="353" mass="37421">MSDASLGAAAAHDDIDGVAGPLSTLRLFGHRPAWDELVSARSGGRFHHAWLLQGPVGIGKATTAYAVARALLGAREEAGEGATAGFRPDDPVVRQIAQGTHPGLVHIVRPSNERTGGFRTQITVDEVRRLNRFFHATASASGWRVALIDPADDMNRSAANALLKILEEPPPRSTFLITSHAPGRLLPTIRSRCRLLRFDALDAPDLASAIEATRPGTDAAAIKAAIPLAEGSVRQALMLIGSGGIEINATLATLLKADRPDWNAIHALADALTLKGREAAYDLLLAALLAAIAAESEARLNVGDGEGAALLAALWQAESSRLREAAAYNLDRKQTLLTLFDGFYAERDARHAA</sequence>
<accession>A0A6L9MLR9</accession>
<dbReference type="Proteomes" id="UP000476332">
    <property type="component" value="Unassembled WGS sequence"/>
</dbReference>
<dbReference type="GO" id="GO:0003887">
    <property type="term" value="F:DNA-directed DNA polymerase activity"/>
    <property type="evidence" value="ECO:0007669"/>
    <property type="project" value="UniProtKB-EC"/>
</dbReference>
<dbReference type="InterPro" id="IPR050238">
    <property type="entry name" value="DNA_Rep/Repair_Clamp_Loader"/>
</dbReference>
<name>A0A6L9MLR9_9HYPH</name>
<dbReference type="SUPFAM" id="SSF52540">
    <property type="entry name" value="P-loop containing nucleoside triphosphate hydrolases"/>
    <property type="match status" value="1"/>
</dbReference>
<protein>
    <submittedName>
        <fullName evidence="1">DNA polymerase III subunit delta</fullName>
        <ecNumber evidence="1">2.7.7.7</ecNumber>
    </submittedName>
</protein>
<keyword evidence="1" id="KW-0808">Transferase</keyword>
<dbReference type="NCBIfam" id="NF005677">
    <property type="entry name" value="PRK07471.1"/>
    <property type="match status" value="1"/>
</dbReference>
<dbReference type="AlphaFoldDB" id="A0A6L9MLR9"/>
<dbReference type="GO" id="GO:0009360">
    <property type="term" value="C:DNA polymerase III complex"/>
    <property type="evidence" value="ECO:0007669"/>
    <property type="project" value="TreeGrafter"/>
</dbReference>
<reference evidence="1 2" key="1">
    <citation type="submission" date="2020-01" db="EMBL/GenBank/DDBJ databases">
        <title>Genomes of bacteria type strains.</title>
        <authorList>
            <person name="Chen J."/>
            <person name="Zhu S."/>
            <person name="Chen J."/>
        </authorList>
    </citation>
    <scope>NUCLEOTIDE SEQUENCE [LARGE SCALE GENOMIC DNA]</scope>
    <source>
        <strain evidence="1 2">KCTC 52919</strain>
    </source>
</reference>
<keyword evidence="2" id="KW-1185">Reference proteome</keyword>
<keyword evidence="1" id="KW-0548">Nucleotidyltransferase</keyword>
<evidence type="ECO:0000313" key="2">
    <source>
        <dbReference type="Proteomes" id="UP000476332"/>
    </source>
</evidence>
<dbReference type="GO" id="GO:0006261">
    <property type="term" value="P:DNA-templated DNA replication"/>
    <property type="evidence" value="ECO:0007669"/>
    <property type="project" value="TreeGrafter"/>
</dbReference>
<gene>
    <name evidence="1" type="ORF">GTW51_18340</name>
</gene>
<dbReference type="InterPro" id="IPR027417">
    <property type="entry name" value="P-loop_NTPase"/>
</dbReference>
<dbReference type="Gene3D" id="3.40.50.300">
    <property type="entry name" value="P-loop containing nucleotide triphosphate hydrolases"/>
    <property type="match status" value="1"/>
</dbReference>
<dbReference type="NCBIfam" id="NF006586">
    <property type="entry name" value="PRK09112.1"/>
    <property type="match status" value="1"/>
</dbReference>
<dbReference type="RefSeq" id="WP_163045515.1">
    <property type="nucleotide sequence ID" value="NZ_JAAAMJ010000018.1"/>
</dbReference>
<dbReference type="EMBL" id="JAAAMJ010000018">
    <property type="protein sequence ID" value="NDV88665.1"/>
    <property type="molecule type" value="Genomic_DNA"/>
</dbReference>
<proteinExistence type="predicted"/>
<dbReference type="PANTHER" id="PTHR11669">
    <property type="entry name" value="REPLICATION FACTOR C / DNA POLYMERASE III GAMMA-TAU SUBUNIT"/>
    <property type="match status" value="1"/>
</dbReference>
<comment type="caution">
    <text evidence="1">The sequence shown here is derived from an EMBL/GenBank/DDBJ whole genome shotgun (WGS) entry which is preliminary data.</text>
</comment>
<dbReference type="PANTHER" id="PTHR11669:SF8">
    <property type="entry name" value="DNA POLYMERASE III SUBUNIT DELTA"/>
    <property type="match status" value="1"/>
</dbReference>
<organism evidence="1 2">
    <name type="scientific">Aurantimonas aggregata</name>
    <dbReference type="NCBI Taxonomy" id="2047720"/>
    <lineage>
        <taxon>Bacteria</taxon>
        <taxon>Pseudomonadati</taxon>
        <taxon>Pseudomonadota</taxon>
        <taxon>Alphaproteobacteria</taxon>
        <taxon>Hyphomicrobiales</taxon>
        <taxon>Aurantimonadaceae</taxon>
        <taxon>Aurantimonas</taxon>
    </lineage>
</organism>